<keyword evidence="2" id="KW-1185">Reference proteome</keyword>
<protein>
    <submittedName>
        <fullName evidence="1">Uncharacterized protein</fullName>
    </submittedName>
</protein>
<proteinExistence type="predicted"/>
<comment type="caution">
    <text evidence="1">The sequence shown here is derived from an EMBL/GenBank/DDBJ whole genome shotgun (WGS) entry which is preliminary data.</text>
</comment>
<sequence>MTRVPFDERLHPGMALSIDPELAGRPGDIVPLVRTVQAIQTYDLPHNDGYRWSLLILTSLEDDIGVTQQLGEILTKLKLDLPSDDVVDNHIITRLKNVLESGMPDVEDALILHSRIENLLSRAHNLKKLPSTLCHIDINPFNVIIDYSTPPRIKGLLPYGINAYQIRLIARKRVDYPESETAVAIVMTLWMAFWKTFTDGITSPELKAAILDSMSIGLILFPHFFEGTGISKAEQIQDVVARLNWLEEMYRPLCT</sequence>
<evidence type="ECO:0000313" key="2">
    <source>
        <dbReference type="Proteomes" id="UP001163835"/>
    </source>
</evidence>
<reference evidence="1" key="1">
    <citation type="submission" date="2022-09" db="EMBL/GenBank/DDBJ databases">
        <title>A Global Phylogenomic Analysis of the Shiitake Genus Lentinula.</title>
        <authorList>
            <consortium name="DOE Joint Genome Institute"/>
            <person name="Sierra-Patev S."/>
            <person name="Min B."/>
            <person name="Naranjo-Ortiz M."/>
            <person name="Looney B."/>
            <person name="Konkel Z."/>
            <person name="Slot J.C."/>
            <person name="Sakamoto Y."/>
            <person name="Steenwyk J.L."/>
            <person name="Rokas A."/>
            <person name="Carro J."/>
            <person name="Camarero S."/>
            <person name="Ferreira P."/>
            <person name="Molpeceres G."/>
            <person name="Ruiz-Duenas F.J."/>
            <person name="Serrano A."/>
            <person name="Henrissat B."/>
            <person name="Drula E."/>
            <person name="Hughes K.W."/>
            <person name="Mata J.L."/>
            <person name="Ishikawa N.K."/>
            <person name="Vargas-Isla R."/>
            <person name="Ushijima S."/>
            <person name="Smith C.A."/>
            <person name="Ahrendt S."/>
            <person name="Andreopoulos W."/>
            <person name="He G."/>
            <person name="Labutti K."/>
            <person name="Lipzen A."/>
            <person name="Ng V."/>
            <person name="Riley R."/>
            <person name="Sandor L."/>
            <person name="Barry K."/>
            <person name="Martinez A.T."/>
            <person name="Xiao Y."/>
            <person name="Gibbons J.G."/>
            <person name="Terashima K."/>
            <person name="Grigoriev I.V."/>
            <person name="Hibbett D.S."/>
        </authorList>
    </citation>
    <scope>NUCLEOTIDE SEQUENCE</scope>
    <source>
        <strain evidence="1">TMI1499</strain>
    </source>
</reference>
<dbReference type="EMBL" id="MU795307">
    <property type="protein sequence ID" value="KAJ3807420.1"/>
    <property type="molecule type" value="Genomic_DNA"/>
</dbReference>
<name>A0ACC1TSE7_9AGAR</name>
<gene>
    <name evidence="1" type="ORF">F5876DRAFT_79725</name>
</gene>
<accession>A0ACC1TSE7</accession>
<organism evidence="1 2">
    <name type="scientific">Lentinula aff. lateritia</name>
    <dbReference type="NCBI Taxonomy" id="2804960"/>
    <lineage>
        <taxon>Eukaryota</taxon>
        <taxon>Fungi</taxon>
        <taxon>Dikarya</taxon>
        <taxon>Basidiomycota</taxon>
        <taxon>Agaricomycotina</taxon>
        <taxon>Agaricomycetes</taxon>
        <taxon>Agaricomycetidae</taxon>
        <taxon>Agaricales</taxon>
        <taxon>Marasmiineae</taxon>
        <taxon>Omphalotaceae</taxon>
        <taxon>Lentinula</taxon>
    </lineage>
</organism>
<evidence type="ECO:0000313" key="1">
    <source>
        <dbReference type="EMBL" id="KAJ3807420.1"/>
    </source>
</evidence>
<dbReference type="Proteomes" id="UP001163835">
    <property type="component" value="Unassembled WGS sequence"/>
</dbReference>